<keyword evidence="3" id="KW-1185">Reference proteome</keyword>
<evidence type="ECO:0000313" key="2">
    <source>
        <dbReference type="EMBL" id="KAJ1362771.1"/>
    </source>
</evidence>
<name>A0AAD5QWS3_PARTN</name>
<evidence type="ECO:0000256" key="1">
    <source>
        <dbReference type="SAM" id="MobiDB-lite"/>
    </source>
</evidence>
<comment type="caution">
    <text evidence="2">The sequence shown here is derived from an EMBL/GenBank/DDBJ whole genome shotgun (WGS) entry which is preliminary data.</text>
</comment>
<dbReference type="AlphaFoldDB" id="A0AAD5QWS3"/>
<sequence>MHGTAKQCPSSTTLDSVLLPGNSQPDHFHYNENARQYSTLISDNVSDFSLAHSELHKPFCPSRSQDSADLAVRFLKVCRNRRGG</sequence>
<proteinExistence type="predicted"/>
<dbReference type="EMBL" id="JAHQIW010004526">
    <property type="protein sequence ID" value="KAJ1362771.1"/>
    <property type="molecule type" value="Genomic_DNA"/>
</dbReference>
<protein>
    <submittedName>
        <fullName evidence="2">Uncharacterized protein</fullName>
    </submittedName>
</protein>
<accession>A0AAD5QWS3</accession>
<gene>
    <name evidence="2" type="ORF">KIN20_022444</name>
</gene>
<evidence type="ECO:0000313" key="3">
    <source>
        <dbReference type="Proteomes" id="UP001196413"/>
    </source>
</evidence>
<organism evidence="2 3">
    <name type="scientific">Parelaphostrongylus tenuis</name>
    <name type="common">Meningeal worm</name>
    <dbReference type="NCBI Taxonomy" id="148309"/>
    <lineage>
        <taxon>Eukaryota</taxon>
        <taxon>Metazoa</taxon>
        <taxon>Ecdysozoa</taxon>
        <taxon>Nematoda</taxon>
        <taxon>Chromadorea</taxon>
        <taxon>Rhabditida</taxon>
        <taxon>Rhabditina</taxon>
        <taxon>Rhabditomorpha</taxon>
        <taxon>Strongyloidea</taxon>
        <taxon>Metastrongylidae</taxon>
        <taxon>Parelaphostrongylus</taxon>
    </lineage>
</organism>
<reference evidence="2" key="1">
    <citation type="submission" date="2021-06" db="EMBL/GenBank/DDBJ databases">
        <title>Parelaphostrongylus tenuis whole genome reference sequence.</title>
        <authorList>
            <person name="Garwood T.J."/>
            <person name="Larsen P.A."/>
            <person name="Fountain-Jones N.M."/>
            <person name="Garbe J.R."/>
            <person name="Macchietto M.G."/>
            <person name="Kania S.A."/>
            <person name="Gerhold R.W."/>
            <person name="Richards J.E."/>
            <person name="Wolf T.M."/>
        </authorList>
    </citation>
    <scope>NUCLEOTIDE SEQUENCE</scope>
    <source>
        <strain evidence="2">MNPRO001-30</strain>
        <tissue evidence="2">Meninges</tissue>
    </source>
</reference>
<feature type="compositionally biased region" description="Polar residues" evidence="1">
    <location>
        <begin position="7"/>
        <end position="25"/>
    </location>
</feature>
<dbReference type="Proteomes" id="UP001196413">
    <property type="component" value="Unassembled WGS sequence"/>
</dbReference>
<feature type="region of interest" description="Disordered" evidence="1">
    <location>
        <begin position="1"/>
        <end position="29"/>
    </location>
</feature>